<keyword evidence="1" id="KW-0472">Membrane</keyword>
<keyword evidence="3" id="KW-1185">Reference proteome</keyword>
<sequence>MSQAMKPFFCYQFLRTCNMQITFLVHGPITSALSFVSTFLARFFHFFIQTEVDISILKLHGQLSTAGVEVGLAVFAMLRELRSLLPGCFTAASVLRWAWEELEAATALEGVVEKAQRDGTVHVEIKAA</sequence>
<dbReference type="Proteomes" id="UP000250321">
    <property type="component" value="Unassembled WGS sequence"/>
</dbReference>
<evidence type="ECO:0000256" key="1">
    <source>
        <dbReference type="SAM" id="Phobius"/>
    </source>
</evidence>
<keyword evidence="1" id="KW-1133">Transmembrane helix</keyword>
<keyword evidence="1" id="KW-0812">Transmembrane</keyword>
<reference evidence="2 3" key="1">
    <citation type="submission" date="2018-02" db="EMBL/GenBank/DDBJ databases">
        <title>Draft genome of wild Prunus yedoensis var. nudiflora.</title>
        <authorList>
            <person name="Baek S."/>
            <person name="Kim J.-H."/>
            <person name="Choi K."/>
            <person name="Kim G.-B."/>
            <person name="Cho A."/>
            <person name="Jang H."/>
            <person name="Shin C.-H."/>
            <person name="Yu H.-J."/>
            <person name="Mun J.-H."/>
        </authorList>
    </citation>
    <scope>NUCLEOTIDE SEQUENCE [LARGE SCALE GENOMIC DNA]</scope>
    <source>
        <strain evidence="3">cv. Jeju island</strain>
        <tissue evidence="2">Leaf</tissue>
    </source>
</reference>
<comment type="caution">
    <text evidence="2">The sequence shown here is derived from an EMBL/GenBank/DDBJ whole genome shotgun (WGS) entry which is preliminary data.</text>
</comment>
<feature type="transmembrane region" description="Helical" evidence="1">
    <location>
        <begin position="21"/>
        <end position="47"/>
    </location>
</feature>
<evidence type="ECO:0000313" key="2">
    <source>
        <dbReference type="EMBL" id="PQQ10406.1"/>
    </source>
</evidence>
<protein>
    <submittedName>
        <fullName evidence="2">Uncharacterized protein</fullName>
    </submittedName>
</protein>
<name>A0A315A8C2_PRUYE</name>
<organism evidence="2 3">
    <name type="scientific">Prunus yedoensis var. nudiflora</name>
    <dbReference type="NCBI Taxonomy" id="2094558"/>
    <lineage>
        <taxon>Eukaryota</taxon>
        <taxon>Viridiplantae</taxon>
        <taxon>Streptophyta</taxon>
        <taxon>Embryophyta</taxon>
        <taxon>Tracheophyta</taxon>
        <taxon>Spermatophyta</taxon>
        <taxon>Magnoliopsida</taxon>
        <taxon>eudicotyledons</taxon>
        <taxon>Gunneridae</taxon>
        <taxon>Pentapetalae</taxon>
        <taxon>rosids</taxon>
        <taxon>fabids</taxon>
        <taxon>Rosales</taxon>
        <taxon>Rosaceae</taxon>
        <taxon>Amygdaloideae</taxon>
        <taxon>Amygdaleae</taxon>
        <taxon>Prunus</taxon>
    </lineage>
</organism>
<evidence type="ECO:0000313" key="3">
    <source>
        <dbReference type="Proteomes" id="UP000250321"/>
    </source>
</evidence>
<proteinExistence type="predicted"/>
<accession>A0A315A8C2</accession>
<gene>
    <name evidence="2" type="ORF">Pyn_00697</name>
</gene>
<dbReference type="EMBL" id="PJQY01000512">
    <property type="protein sequence ID" value="PQQ10406.1"/>
    <property type="molecule type" value="Genomic_DNA"/>
</dbReference>
<dbReference type="AlphaFoldDB" id="A0A315A8C2"/>